<evidence type="ECO:0000313" key="10">
    <source>
        <dbReference type="Proteomes" id="UP001252243"/>
    </source>
</evidence>
<feature type="region of interest" description="Disordered" evidence="6">
    <location>
        <begin position="540"/>
        <end position="574"/>
    </location>
</feature>
<dbReference type="Proteomes" id="UP001252243">
    <property type="component" value="Unassembled WGS sequence"/>
</dbReference>
<dbReference type="PANTHER" id="PTHR30619">
    <property type="entry name" value="DNA INTERNALIZATION/COMPETENCE PROTEIN COMEC/REC2"/>
    <property type="match status" value="1"/>
</dbReference>
<name>A0ABU1U6V7_9MICC</name>
<organism evidence="9 10">
    <name type="scientific">Arthrobacter ginsengisoli</name>
    <dbReference type="NCBI Taxonomy" id="1356565"/>
    <lineage>
        <taxon>Bacteria</taxon>
        <taxon>Bacillati</taxon>
        <taxon>Actinomycetota</taxon>
        <taxon>Actinomycetes</taxon>
        <taxon>Micrococcales</taxon>
        <taxon>Micrococcaceae</taxon>
        <taxon>Arthrobacter</taxon>
    </lineage>
</organism>
<feature type="transmembrane region" description="Helical" evidence="7">
    <location>
        <begin position="373"/>
        <end position="395"/>
    </location>
</feature>
<evidence type="ECO:0000256" key="4">
    <source>
        <dbReference type="ARBA" id="ARBA00022989"/>
    </source>
</evidence>
<feature type="transmembrane region" description="Helical" evidence="7">
    <location>
        <begin position="407"/>
        <end position="428"/>
    </location>
</feature>
<evidence type="ECO:0000256" key="1">
    <source>
        <dbReference type="ARBA" id="ARBA00004651"/>
    </source>
</evidence>
<feature type="transmembrane region" description="Helical" evidence="7">
    <location>
        <begin position="60"/>
        <end position="77"/>
    </location>
</feature>
<evidence type="ECO:0000313" key="9">
    <source>
        <dbReference type="EMBL" id="MDR7080881.1"/>
    </source>
</evidence>
<feature type="transmembrane region" description="Helical" evidence="7">
    <location>
        <begin position="322"/>
        <end position="353"/>
    </location>
</feature>
<evidence type="ECO:0000256" key="6">
    <source>
        <dbReference type="SAM" id="MobiDB-lite"/>
    </source>
</evidence>
<reference evidence="9 10" key="1">
    <citation type="submission" date="2023-07" db="EMBL/GenBank/DDBJ databases">
        <title>Sorghum-associated microbial communities from plants grown in Nebraska, USA.</title>
        <authorList>
            <person name="Schachtman D."/>
        </authorList>
    </citation>
    <scope>NUCLEOTIDE SEQUENCE [LARGE SCALE GENOMIC DNA]</scope>
    <source>
        <strain evidence="9 10">BE167</strain>
    </source>
</reference>
<gene>
    <name evidence="9" type="ORF">J2X01_000150</name>
</gene>
<feature type="transmembrane region" description="Helical" evidence="7">
    <location>
        <begin position="23"/>
        <end position="39"/>
    </location>
</feature>
<dbReference type="RefSeq" id="WP_310049619.1">
    <property type="nucleotide sequence ID" value="NZ_JAVDVQ010000001.1"/>
</dbReference>
<dbReference type="InterPro" id="IPR052159">
    <property type="entry name" value="Competence_DNA_uptake"/>
</dbReference>
<comment type="subcellular location">
    <subcellularLocation>
        <location evidence="1">Cell membrane</location>
        <topology evidence="1">Multi-pass membrane protein</topology>
    </subcellularLocation>
</comment>
<keyword evidence="5 7" id="KW-0472">Membrane</keyword>
<evidence type="ECO:0000256" key="2">
    <source>
        <dbReference type="ARBA" id="ARBA00022475"/>
    </source>
</evidence>
<evidence type="ECO:0000256" key="7">
    <source>
        <dbReference type="SAM" id="Phobius"/>
    </source>
</evidence>
<dbReference type="Pfam" id="PF03772">
    <property type="entry name" value="Competence"/>
    <property type="match status" value="1"/>
</dbReference>
<proteinExistence type="predicted"/>
<comment type="caution">
    <text evidence="9">The sequence shown here is derived from an EMBL/GenBank/DDBJ whole genome shotgun (WGS) entry which is preliminary data.</text>
</comment>
<dbReference type="EMBL" id="JAVDVQ010000001">
    <property type="protein sequence ID" value="MDR7080881.1"/>
    <property type="molecule type" value="Genomic_DNA"/>
</dbReference>
<feature type="transmembrane region" description="Helical" evidence="7">
    <location>
        <begin position="249"/>
        <end position="268"/>
    </location>
</feature>
<accession>A0ABU1U6V7</accession>
<feature type="domain" description="ComEC/Rec2-related protein" evidence="8">
    <location>
        <begin position="225"/>
        <end position="489"/>
    </location>
</feature>
<evidence type="ECO:0000256" key="3">
    <source>
        <dbReference type="ARBA" id="ARBA00022692"/>
    </source>
</evidence>
<evidence type="ECO:0000256" key="5">
    <source>
        <dbReference type="ARBA" id="ARBA00023136"/>
    </source>
</evidence>
<feature type="transmembrane region" description="Helical" evidence="7">
    <location>
        <begin position="434"/>
        <end position="457"/>
    </location>
</feature>
<dbReference type="InterPro" id="IPR004477">
    <property type="entry name" value="ComEC_N"/>
</dbReference>
<dbReference type="PANTHER" id="PTHR30619:SF7">
    <property type="entry name" value="BETA-LACTAMASE DOMAIN PROTEIN"/>
    <property type="match status" value="1"/>
</dbReference>
<feature type="compositionally biased region" description="Basic residues" evidence="6">
    <location>
        <begin position="563"/>
        <end position="574"/>
    </location>
</feature>
<keyword evidence="10" id="KW-1185">Reference proteome</keyword>
<evidence type="ECO:0000259" key="8">
    <source>
        <dbReference type="Pfam" id="PF03772"/>
    </source>
</evidence>
<protein>
    <submittedName>
        <fullName evidence="9">Competence protein ComEC</fullName>
    </submittedName>
</protein>
<keyword evidence="3 7" id="KW-0812">Transmembrane</keyword>
<feature type="transmembrane region" description="Helical" evidence="7">
    <location>
        <begin position="275"/>
        <end position="293"/>
    </location>
</feature>
<keyword evidence="4 7" id="KW-1133">Transmembrane helix</keyword>
<keyword evidence="2" id="KW-1003">Cell membrane</keyword>
<dbReference type="NCBIfam" id="TIGR00360">
    <property type="entry name" value="ComEC_N-term"/>
    <property type="match status" value="1"/>
</dbReference>
<feature type="transmembrane region" description="Helical" evidence="7">
    <location>
        <begin position="469"/>
        <end position="490"/>
    </location>
</feature>
<sequence>MVPAALLVWSAAAAAHHLNPLALAVLCLVLVAGSGLLLLRASSSAGARALDGRPRRSFPATLAVALLLAAAAGGNAADESSRRHQSAVAAAATAHTAVTVEVEVTGAPRRLKTPGRSGLADRWAVPVTLIDMSFDSHQVQARARLLVLGGAGWEDAAPGQRIRTTGKLKPSEPGQPEAAVLSASSAPLTLGPPGLWQQGPGELRGRFTAAAGHFDGDARGLLPGMVTGDTSALDAELDTAMKSVGMTHLTAVSGANCSLILGALLLAARNLRCSRASAAVLSLLGLGLFVLMVGPDASVLRASVMGAIGLVALAGGRPGRGLSFLCLAVIGLLLAQPELSISFGFLLSVLATLGIVMTGRPIMSWFPAAVPRWVAAAVAVPLSAQAFCGPVIVLLQPQFSSYALPANMAAAVLVAPVTLLGTAAVPLVPLSPVLAAAPLGVAAAFANGVGGVARFFAGLPGAVLPWPEGAFGAVTMALFSAVCLAAWWLAFHPARTAGLALAAHGRTVTLLGRMPRFPDGLRALWRGRRTGLVHRPGRGRLRVCNQSSGRKPQWLLPRPHAPGPRHRRPPPGAM</sequence>